<organism evidence="4">
    <name type="scientific">mine drainage metagenome</name>
    <dbReference type="NCBI Taxonomy" id="410659"/>
    <lineage>
        <taxon>unclassified sequences</taxon>
        <taxon>metagenomes</taxon>
        <taxon>ecological metagenomes</taxon>
    </lineage>
</organism>
<keyword evidence="1" id="KW-0479">Metal-binding</keyword>
<keyword evidence="2" id="KW-0186">Copper</keyword>
<dbReference type="AlphaFoldDB" id="T1BU13"/>
<dbReference type="EMBL" id="AUZY01001994">
    <property type="protein sequence ID" value="EQD73362.1"/>
    <property type="molecule type" value="Genomic_DNA"/>
</dbReference>
<evidence type="ECO:0000256" key="3">
    <source>
        <dbReference type="SAM" id="Phobius"/>
    </source>
</evidence>
<comment type="caution">
    <text evidence="4">The sequence shown here is derived from an EMBL/GenBank/DDBJ whole genome shotgun (WGS) entry which is preliminary data.</text>
</comment>
<keyword evidence="3" id="KW-0472">Membrane</keyword>
<dbReference type="InterPro" id="IPR050845">
    <property type="entry name" value="Cu-binding_ET"/>
</dbReference>
<dbReference type="InterPro" id="IPR008972">
    <property type="entry name" value="Cupredoxin"/>
</dbReference>
<dbReference type="InterPro" id="IPR028871">
    <property type="entry name" value="BlueCu_1_BS"/>
</dbReference>
<evidence type="ECO:0000256" key="2">
    <source>
        <dbReference type="ARBA" id="ARBA00023008"/>
    </source>
</evidence>
<reference evidence="4" key="1">
    <citation type="submission" date="2013-08" db="EMBL/GenBank/DDBJ databases">
        <authorList>
            <person name="Mendez C."/>
            <person name="Richter M."/>
            <person name="Ferrer M."/>
            <person name="Sanchez J."/>
        </authorList>
    </citation>
    <scope>NUCLEOTIDE SEQUENCE</scope>
</reference>
<keyword evidence="3" id="KW-1133">Transmembrane helix</keyword>
<dbReference type="GO" id="GO:0046872">
    <property type="term" value="F:metal ion binding"/>
    <property type="evidence" value="ECO:0007669"/>
    <property type="project" value="UniProtKB-KW"/>
</dbReference>
<evidence type="ECO:0000313" key="4">
    <source>
        <dbReference type="EMBL" id="EQD73362.1"/>
    </source>
</evidence>
<keyword evidence="3" id="KW-0812">Transmembrane</keyword>
<accession>T1BU13</accession>
<sequence>MVAAVLLAGLGVPAVGGAFGHPTSIPAVGVARPANATVLTINLTDQPRFAPSELNVSAGTTATFHLVNLGNYAHTFTLLAQPNVVLNASWSPAQLDQYVHQNGSLANVTVAPGAQQNATVPFNASTGFDTFEFVSLVPYQFQAGMSGFVHITSSAAGLIGSDNTTDSYSFVPDALVANAAHYPFNLDILVTNTGNLGHTFTVAPWSNYTLSPANFTTYFQAHAPLVSVSVPSGAGQSVWANFTVPGPGVYQYICEVPGHFANGMFGFLYVNVAPPPPAAAPSTAIIQGWILVGSGVLLGVGITLAATTAYLGRFPRPPADAEPPHA</sequence>
<dbReference type="SUPFAM" id="SSF49503">
    <property type="entry name" value="Cupredoxins"/>
    <property type="match status" value="2"/>
</dbReference>
<proteinExistence type="predicted"/>
<gene>
    <name evidence="4" type="ORF">B1B_03257</name>
</gene>
<reference evidence="4" key="2">
    <citation type="journal article" date="2014" name="ISME J.">
        <title>Microbial stratification in low pH oxic and suboxic macroscopic growths along an acid mine drainage.</title>
        <authorList>
            <person name="Mendez-Garcia C."/>
            <person name="Mesa V."/>
            <person name="Sprenger R.R."/>
            <person name="Richter M."/>
            <person name="Diez M.S."/>
            <person name="Solano J."/>
            <person name="Bargiela R."/>
            <person name="Golyshina O.V."/>
            <person name="Manteca A."/>
            <person name="Ramos J.L."/>
            <person name="Gallego J.R."/>
            <person name="Llorente I."/>
            <person name="Martins Dos Santos V.A."/>
            <person name="Jensen O.N."/>
            <person name="Pelaez A.I."/>
            <person name="Sanchez J."/>
            <person name="Ferrer M."/>
        </authorList>
    </citation>
    <scope>NUCLEOTIDE SEQUENCE</scope>
</reference>
<dbReference type="PROSITE" id="PS00196">
    <property type="entry name" value="COPPER_BLUE"/>
    <property type="match status" value="1"/>
</dbReference>
<protein>
    <submittedName>
        <fullName evidence="4">Secreted protein containing Blue (Type 1) copper domain protein</fullName>
    </submittedName>
</protein>
<evidence type="ECO:0000256" key="1">
    <source>
        <dbReference type="ARBA" id="ARBA00022723"/>
    </source>
</evidence>
<dbReference type="PANTHER" id="PTHR38439:SF3">
    <property type="entry name" value="COPPER-RESISTANT CUPROPROTEIN COPI"/>
    <property type="match status" value="1"/>
</dbReference>
<dbReference type="PANTHER" id="PTHR38439">
    <property type="entry name" value="AURACYANIN-B"/>
    <property type="match status" value="1"/>
</dbReference>
<feature type="transmembrane region" description="Helical" evidence="3">
    <location>
        <begin position="289"/>
        <end position="311"/>
    </location>
</feature>
<dbReference type="Gene3D" id="2.60.40.420">
    <property type="entry name" value="Cupredoxins - blue copper proteins"/>
    <property type="match status" value="2"/>
</dbReference>
<name>T1BU13_9ZZZZ</name>